<dbReference type="PANTHER" id="PTHR21255:SF7">
    <property type="entry name" value="DYNEIN LIGHT CHAIN TCTEX-TYPE PROTEIN 2B"/>
    <property type="match status" value="1"/>
</dbReference>
<dbReference type="AlphaFoldDB" id="A0A024G7P1"/>
<dbReference type="Pfam" id="PF03645">
    <property type="entry name" value="Tctex-1"/>
    <property type="match status" value="1"/>
</dbReference>
<evidence type="ECO:0000313" key="3">
    <source>
        <dbReference type="Proteomes" id="UP000053237"/>
    </source>
</evidence>
<reference evidence="2 3" key="1">
    <citation type="submission" date="2012-05" db="EMBL/GenBank/DDBJ databases">
        <title>Recombination and specialization in a pathogen metapopulation.</title>
        <authorList>
            <person name="Gardiner A."/>
            <person name="Kemen E."/>
            <person name="Schultz-Larsen T."/>
            <person name="MacLean D."/>
            <person name="Van Oosterhout C."/>
            <person name="Jones J.D.G."/>
        </authorList>
    </citation>
    <scope>NUCLEOTIDE SEQUENCE [LARGE SCALE GENOMIC DNA]</scope>
    <source>
        <strain evidence="2 3">Ac Nc2</strain>
    </source>
</reference>
<dbReference type="OrthoDB" id="10260741at2759"/>
<evidence type="ECO:0000313" key="2">
    <source>
        <dbReference type="EMBL" id="CCI42768.1"/>
    </source>
</evidence>
<dbReference type="FunFam" id="3.30.1140.40:FF:000003">
    <property type="entry name" value="tctex1 domain-containing protein 2"/>
    <property type="match status" value="1"/>
</dbReference>
<comment type="similarity">
    <text evidence="1">Belongs to the dynein light chain Tctex-type family.</text>
</comment>
<dbReference type="Gene3D" id="3.30.1140.40">
    <property type="entry name" value="Tctex-1"/>
    <property type="match status" value="1"/>
</dbReference>
<dbReference type="EMBL" id="CAIX01000038">
    <property type="protein sequence ID" value="CCI42768.1"/>
    <property type="molecule type" value="Genomic_DNA"/>
</dbReference>
<evidence type="ECO:0000256" key="1">
    <source>
        <dbReference type="ARBA" id="ARBA00005361"/>
    </source>
</evidence>
<proteinExistence type="inferred from homology"/>
<dbReference type="InterPro" id="IPR005334">
    <property type="entry name" value="Tctex-1-like"/>
</dbReference>
<accession>A0A024G7P1</accession>
<sequence length="124" mass="13982">MVAPSSLEDMTGIRLHPRLKPTTTKMKHILSQVLQEKLEKNVYQADKSAALTKELTDAIKMQLKAGNYPRFKYIVQVVLGEQRGEGVRMGCRCLWDAGIDCYASETFVNDSLFCVAVAYAVYLY</sequence>
<dbReference type="GO" id="GO:0045505">
    <property type="term" value="F:dynein intermediate chain binding"/>
    <property type="evidence" value="ECO:0007669"/>
    <property type="project" value="TreeGrafter"/>
</dbReference>
<dbReference type="CDD" id="cd21459">
    <property type="entry name" value="DLC-like_TCTEX1D2"/>
    <property type="match status" value="1"/>
</dbReference>
<dbReference type="Proteomes" id="UP000053237">
    <property type="component" value="Unassembled WGS sequence"/>
</dbReference>
<dbReference type="GO" id="GO:0005868">
    <property type="term" value="C:cytoplasmic dynein complex"/>
    <property type="evidence" value="ECO:0007669"/>
    <property type="project" value="TreeGrafter"/>
</dbReference>
<dbReference type="InParanoid" id="A0A024G7P1"/>
<dbReference type="InterPro" id="IPR038586">
    <property type="entry name" value="Tctex-1-like_sf"/>
</dbReference>
<name>A0A024G7P1_9STRA</name>
<dbReference type="FunCoup" id="A0A024G7P1">
    <property type="interactions" value="2"/>
</dbReference>
<comment type="caution">
    <text evidence="2">The sequence shown here is derived from an EMBL/GenBank/DDBJ whole genome shotgun (WGS) entry which is preliminary data.</text>
</comment>
<dbReference type="STRING" id="65357.A0A024G7P1"/>
<keyword evidence="3" id="KW-1185">Reference proteome</keyword>
<gene>
    <name evidence="2" type="ORF">BN9_035520</name>
</gene>
<protein>
    <recommendedName>
        <fullName evidence="4">Tctex1 domain-containing protein 2</fullName>
    </recommendedName>
</protein>
<organism evidence="2 3">
    <name type="scientific">Albugo candida</name>
    <dbReference type="NCBI Taxonomy" id="65357"/>
    <lineage>
        <taxon>Eukaryota</taxon>
        <taxon>Sar</taxon>
        <taxon>Stramenopiles</taxon>
        <taxon>Oomycota</taxon>
        <taxon>Peronosporomycetes</taxon>
        <taxon>Albuginales</taxon>
        <taxon>Albuginaceae</taxon>
        <taxon>Albugo</taxon>
    </lineage>
</organism>
<dbReference type="PANTHER" id="PTHR21255">
    <property type="entry name" value="T-COMPLEX-ASSOCIATED-TESTIS-EXPRESSED 1/ DYNEIN LIGHT CHAIN"/>
    <property type="match status" value="1"/>
</dbReference>
<dbReference type="GO" id="GO:0005737">
    <property type="term" value="C:cytoplasm"/>
    <property type="evidence" value="ECO:0007669"/>
    <property type="project" value="TreeGrafter"/>
</dbReference>
<dbReference type="GO" id="GO:0007018">
    <property type="term" value="P:microtubule-based movement"/>
    <property type="evidence" value="ECO:0007669"/>
    <property type="project" value="TreeGrafter"/>
</dbReference>
<evidence type="ECO:0008006" key="4">
    <source>
        <dbReference type="Google" id="ProtNLM"/>
    </source>
</evidence>